<dbReference type="AlphaFoldDB" id="A0A423UMY9"/>
<evidence type="ECO:0000313" key="2">
    <source>
        <dbReference type="EMBL" id="ROT91548.1"/>
    </source>
</evidence>
<name>A0A423UMY9_9ACTN</name>
<dbReference type="EMBL" id="QIBW01000002">
    <property type="protein sequence ID" value="ROT91548.1"/>
    <property type="molecule type" value="Genomic_DNA"/>
</dbReference>
<evidence type="ECO:0000313" key="3">
    <source>
        <dbReference type="Proteomes" id="UP000285258"/>
    </source>
</evidence>
<reference evidence="2" key="3">
    <citation type="journal article" date="2019" name="Microbiol. Resour. Announc.">
        <title>Draft Genome Sequences of Type Strains of Gordonibacter faecihominis, Paraeggerthella hongkongensis, Parvibacter caecicola,Slackia equolifaciens, Slackia faecicanis, and Slackia isoflavoniconvertens.</title>
        <authorList>
            <person name="Danylec N."/>
            <person name="Stoll D.A."/>
            <person name="Dotsch A."/>
            <person name="Huch M."/>
        </authorList>
    </citation>
    <scope>NUCLEOTIDE SEQUENCE</scope>
    <source>
        <strain evidence="2">DSM 27213</strain>
    </source>
</reference>
<sequence>MCGRFVMIPRDVVERIVREVEQGLPPDVPDYELAGLDAFPGACVPVVVPGEGAGGSGRLAVAELD</sequence>
<dbReference type="Proteomes" id="UP000462865">
    <property type="component" value="Unassembled WGS sequence"/>
</dbReference>
<evidence type="ECO:0000313" key="1">
    <source>
        <dbReference type="EMBL" id="MSA93824.1"/>
    </source>
</evidence>
<accession>A0A423UMY9</accession>
<reference evidence="2" key="2">
    <citation type="journal article" date="2019" name="Int. J. Syst. Evol. Microbiol.">
        <title>Gordonibacter faecihominis is a later heterotypic synonym of Gordonibacter urolithinfaciens.</title>
        <authorList>
            <person name="Danylec N."/>
            <person name="Stoll D.A."/>
            <person name="Huch M."/>
        </authorList>
    </citation>
    <scope>NUCLEOTIDE SEQUENCE</scope>
    <source>
        <strain evidence="2">DSM 27213</strain>
    </source>
</reference>
<proteinExistence type="predicted"/>
<dbReference type="RefSeq" id="WP_096227815.1">
    <property type="nucleotide sequence ID" value="NZ_CP168029.1"/>
</dbReference>
<dbReference type="Proteomes" id="UP000285258">
    <property type="component" value="Unassembled WGS sequence"/>
</dbReference>
<protein>
    <submittedName>
        <fullName evidence="2">Uncharacterized protein</fullName>
    </submittedName>
</protein>
<reference evidence="1 4" key="4">
    <citation type="journal article" date="2019" name="Nat. Med.">
        <title>A library of human gut bacterial isolates paired with longitudinal multiomics data enables mechanistic microbiome research.</title>
        <authorList>
            <person name="Poyet M."/>
            <person name="Groussin M."/>
            <person name="Gibbons S.M."/>
            <person name="Avila-Pacheco J."/>
            <person name="Jiang X."/>
            <person name="Kearney S.M."/>
            <person name="Perrotta A.R."/>
            <person name="Berdy B."/>
            <person name="Zhao S."/>
            <person name="Lieberman T.D."/>
            <person name="Swanson P.K."/>
            <person name="Smith M."/>
            <person name="Roesemann S."/>
            <person name="Alexander J.E."/>
            <person name="Rich S.A."/>
            <person name="Livny J."/>
            <person name="Vlamakis H."/>
            <person name="Clish C."/>
            <person name="Bullock K."/>
            <person name="Deik A."/>
            <person name="Scott J."/>
            <person name="Pierce K.A."/>
            <person name="Xavier R.J."/>
            <person name="Alm E.J."/>
        </authorList>
    </citation>
    <scope>NUCLEOTIDE SEQUENCE [LARGE SCALE GENOMIC DNA]</scope>
    <source>
        <strain evidence="1 4">BIOML-A1</strain>
    </source>
</reference>
<dbReference type="EMBL" id="WKZA01000004">
    <property type="protein sequence ID" value="MSA93824.1"/>
    <property type="molecule type" value="Genomic_DNA"/>
</dbReference>
<comment type="caution">
    <text evidence="2">The sequence shown here is derived from an EMBL/GenBank/DDBJ whole genome shotgun (WGS) entry which is preliminary data.</text>
</comment>
<gene>
    <name evidence="2" type="ORF">DMP12_02545</name>
    <name evidence="1" type="ORF">GKG38_01810</name>
</gene>
<organism evidence="2 3">
    <name type="scientific">Gordonibacter urolithinfaciens</name>
    <dbReference type="NCBI Taxonomy" id="1335613"/>
    <lineage>
        <taxon>Bacteria</taxon>
        <taxon>Bacillati</taxon>
        <taxon>Actinomycetota</taxon>
        <taxon>Coriobacteriia</taxon>
        <taxon>Eggerthellales</taxon>
        <taxon>Eggerthellaceae</taxon>
        <taxon>Gordonibacter</taxon>
    </lineage>
</organism>
<reference evidence="3" key="1">
    <citation type="submission" date="2018-05" db="EMBL/GenBank/DDBJ databases">
        <title>Genome Sequencing of selected type strains of the family Eggerthellaceae.</title>
        <authorList>
            <person name="Danylec N."/>
            <person name="Stoll D.A."/>
            <person name="Doetsch A."/>
            <person name="Huch M."/>
        </authorList>
    </citation>
    <scope>NUCLEOTIDE SEQUENCE [LARGE SCALE GENOMIC DNA]</scope>
    <source>
        <strain evidence="3">DSM 27213</strain>
    </source>
</reference>
<evidence type="ECO:0000313" key="4">
    <source>
        <dbReference type="Proteomes" id="UP000462865"/>
    </source>
</evidence>